<feature type="compositionally biased region" description="Low complexity" evidence="1">
    <location>
        <begin position="16"/>
        <end position="25"/>
    </location>
</feature>
<organism evidence="3 4">
    <name type="scientific">Novosphingobium decolorationis</name>
    <dbReference type="NCBI Taxonomy" id="2698673"/>
    <lineage>
        <taxon>Bacteria</taxon>
        <taxon>Pseudomonadati</taxon>
        <taxon>Pseudomonadota</taxon>
        <taxon>Alphaproteobacteria</taxon>
        <taxon>Sphingomonadales</taxon>
        <taxon>Sphingomonadaceae</taxon>
        <taxon>Novosphingobium</taxon>
    </lineage>
</organism>
<dbReference type="Proteomes" id="UP000677126">
    <property type="component" value="Chromosome"/>
</dbReference>
<evidence type="ECO:0000259" key="2">
    <source>
        <dbReference type="SMART" id="SM00421"/>
    </source>
</evidence>
<keyword evidence="4" id="KW-1185">Reference proteome</keyword>
<dbReference type="InterPro" id="IPR036388">
    <property type="entry name" value="WH-like_DNA-bd_sf"/>
</dbReference>
<dbReference type="EMBL" id="CP054856">
    <property type="protein sequence ID" value="QVM83903.1"/>
    <property type="molecule type" value="Genomic_DNA"/>
</dbReference>
<proteinExistence type="predicted"/>
<dbReference type="SMART" id="SM00421">
    <property type="entry name" value="HTH_LUXR"/>
    <property type="match status" value="1"/>
</dbReference>
<evidence type="ECO:0000313" key="3">
    <source>
        <dbReference type="EMBL" id="QVM83903.1"/>
    </source>
</evidence>
<dbReference type="InterPro" id="IPR000792">
    <property type="entry name" value="Tscrpt_reg_LuxR_C"/>
</dbReference>
<dbReference type="Gene3D" id="1.10.10.10">
    <property type="entry name" value="Winged helix-like DNA-binding domain superfamily/Winged helix DNA-binding domain"/>
    <property type="match status" value="1"/>
</dbReference>
<feature type="domain" description="HTH luxR-type" evidence="2">
    <location>
        <begin position="38"/>
        <end position="95"/>
    </location>
</feature>
<dbReference type="InterPro" id="IPR016032">
    <property type="entry name" value="Sig_transdc_resp-reg_C-effctor"/>
</dbReference>
<protein>
    <submittedName>
        <fullName evidence="3">Helix-turn-helix transcriptional regulator</fullName>
    </submittedName>
</protein>
<feature type="region of interest" description="Disordered" evidence="1">
    <location>
        <begin position="1"/>
        <end position="38"/>
    </location>
</feature>
<evidence type="ECO:0000313" key="4">
    <source>
        <dbReference type="Proteomes" id="UP000677126"/>
    </source>
</evidence>
<accession>A0ABX8E4Q5</accession>
<evidence type="ECO:0000256" key="1">
    <source>
        <dbReference type="SAM" id="MobiDB-lite"/>
    </source>
</evidence>
<gene>
    <name evidence="3" type="ORF">HT578_09535</name>
</gene>
<dbReference type="SUPFAM" id="SSF46894">
    <property type="entry name" value="C-terminal effector domain of the bipartite response regulators"/>
    <property type="match status" value="1"/>
</dbReference>
<name>A0ABX8E4Q5_9SPHN</name>
<sequence>MRELNEGGGEEAIGPSLEALESSARASRDPQKNSGPDITRLTCAEIQVLAMLADGHTAKSIAADQGLTVYAVNERLRSARRKTGISSSRELAREVDLQKNRHTEIEVRTPDNFSSSSPRQSRPRSIIMAISVLTAMSVGALALMYDQAETSNQPAEPTYVDPLLGSLVEKQADLPELHQSVRREGRDERWATASEETLRSSYSKIPDLFANGNTVRVICGATLCEVAAQLPKGLTDQEMNLLVEDLQSSLLYDNFAKKGLKPLKVGFGQSFVAYFERKTG</sequence>
<reference evidence="3 4" key="1">
    <citation type="journal article" date="2021" name="Int. J. Syst. Evol. Microbiol.">
        <title>Novosphingobium decolorationis sp. nov., an aniline blue-decolourizing bacterium isolated from East Pacific sediment.</title>
        <authorList>
            <person name="Chen X."/>
            <person name="Dong B."/>
            <person name="Chen T."/>
            <person name="Ren N."/>
            <person name="Wang J."/>
            <person name="Xu Y."/>
            <person name="Yang J."/>
            <person name="Zhu S."/>
            <person name="Chen J."/>
        </authorList>
    </citation>
    <scope>NUCLEOTIDE SEQUENCE [LARGE SCALE GENOMIC DNA]</scope>
    <source>
        <strain evidence="3 4">502str22</strain>
    </source>
</reference>
<feature type="compositionally biased region" description="Gly residues" evidence="1">
    <location>
        <begin position="1"/>
        <end position="11"/>
    </location>
</feature>